<evidence type="ECO:0000256" key="1">
    <source>
        <dbReference type="SAM" id="Coils"/>
    </source>
</evidence>
<dbReference type="EMBL" id="BSPO01000003">
    <property type="protein sequence ID" value="GLS83742.1"/>
    <property type="molecule type" value="Genomic_DNA"/>
</dbReference>
<sequence>MSQAKGSVNVSLMEAFIAERNANGDWDDFIGRNKRQLNVTRVAEYAGLVNRKVISGKNANPTVSKLFHEAEEMLREQGYFKEDTRTDSEKANDEQKSMGDAIAASRAKVTSESNAALQQENFDLKQKNKELLDKLEKLQAIESYMERTGRW</sequence>
<evidence type="ECO:0000313" key="3">
    <source>
        <dbReference type="EMBL" id="GLS83742.1"/>
    </source>
</evidence>
<keyword evidence="4" id="KW-1185">Reference proteome</keyword>
<proteinExistence type="predicted"/>
<protein>
    <submittedName>
        <fullName evidence="3">Uncharacterized protein</fullName>
    </submittedName>
</protein>
<reference evidence="3 4" key="1">
    <citation type="journal article" date="2014" name="Int. J. Syst. Evol. Microbiol.">
        <title>Complete genome sequence of Corynebacterium casei LMG S-19264T (=DSM 44701T), isolated from a smear-ripened cheese.</title>
        <authorList>
            <consortium name="US DOE Joint Genome Institute (JGI-PGF)"/>
            <person name="Walter F."/>
            <person name="Albersmeier A."/>
            <person name="Kalinowski J."/>
            <person name="Ruckert C."/>
        </authorList>
    </citation>
    <scope>NUCLEOTIDE SEQUENCE [LARGE SCALE GENOMIC DNA]</scope>
    <source>
        <strain evidence="3 4">NBRC 112785</strain>
    </source>
</reference>
<name>A0AA37TT09_9GAMM</name>
<accession>A0AA37TT09</accession>
<dbReference type="RefSeq" id="WP_095500521.1">
    <property type="nucleotide sequence ID" value="NZ_BSPO01000003.1"/>
</dbReference>
<feature type="coiled-coil region" evidence="1">
    <location>
        <begin position="114"/>
        <end position="141"/>
    </location>
</feature>
<dbReference type="Proteomes" id="UP001157439">
    <property type="component" value="Unassembled WGS sequence"/>
</dbReference>
<comment type="caution">
    <text evidence="3">The sequence shown here is derived from an EMBL/GenBank/DDBJ whole genome shotgun (WGS) entry which is preliminary data.</text>
</comment>
<feature type="region of interest" description="Disordered" evidence="2">
    <location>
        <begin position="77"/>
        <end position="108"/>
    </location>
</feature>
<dbReference type="AlphaFoldDB" id="A0AA37TT09"/>
<keyword evidence="1" id="KW-0175">Coiled coil</keyword>
<evidence type="ECO:0000256" key="2">
    <source>
        <dbReference type="SAM" id="MobiDB-lite"/>
    </source>
</evidence>
<organism evidence="3 4">
    <name type="scientific">Paraferrimonas haliotis</name>
    <dbReference type="NCBI Taxonomy" id="2013866"/>
    <lineage>
        <taxon>Bacteria</taxon>
        <taxon>Pseudomonadati</taxon>
        <taxon>Pseudomonadota</taxon>
        <taxon>Gammaproteobacteria</taxon>
        <taxon>Alteromonadales</taxon>
        <taxon>Ferrimonadaceae</taxon>
        <taxon>Paraferrimonas</taxon>
    </lineage>
</organism>
<gene>
    <name evidence="3" type="ORF">GCM10007894_17190</name>
</gene>
<feature type="compositionally biased region" description="Basic and acidic residues" evidence="2">
    <location>
        <begin position="77"/>
        <end position="97"/>
    </location>
</feature>
<evidence type="ECO:0000313" key="4">
    <source>
        <dbReference type="Proteomes" id="UP001157439"/>
    </source>
</evidence>